<evidence type="ECO:0000256" key="8">
    <source>
        <dbReference type="ARBA" id="ARBA00045492"/>
    </source>
</evidence>
<dbReference type="PANTHER" id="PTHR15380">
    <property type="entry name" value="CEROID-LIPOFUSCINOSIS, NEURONAL 5"/>
    <property type="match status" value="1"/>
</dbReference>
<evidence type="ECO:0000256" key="2">
    <source>
        <dbReference type="ARBA" id="ARBA00023180"/>
    </source>
</evidence>
<organism evidence="15 16">
    <name type="scientific">Scophthalmus maximus</name>
    <name type="common">Turbot</name>
    <name type="synonym">Psetta maxima</name>
    <dbReference type="NCBI Taxonomy" id="52904"/>
    <lineage>
        <taxon>Eukaryota</taxon>
        <taxon>Metazoa</taxon>
        <taxon>Chordata</taxon>
        <taxon>Craniata</taxon>
        <taxon>Vertebrata</taxon>
        <taxon>Euteleostomi</taxon>
        <taxon>Actinopterygii</taxon>
        <taxon>Neopterygii</taxon>
        <taxon>Teleostei</taxon>
        <taxon>Neoteleostei</taxon>
        <taxon>Acanthomorphata</taxon>
        <taxon>Carangaria</taxon>
        <taxon>Pleuronectiformes</taxon>
        <taxon>Pleuronectoidei</taxon>
        <taxon>Scophthalmidae</taxon>
        <taxon>Scophthalmus</taxon>
    </lineage>
</organism>
<dbReference type="GO" id="GO:0005765">
    <property type="term" value="C:lysosomal membrane"/>
    <property type="evidence" value="ECO:0007669"/>
    <property type="project" value="TreeGrafter"/>
</dbReference>
<dbReference type="Proteomes" id="UP000246464">
    <property type="component" value="Chromosome 14"/>
</dbReference>
<evidence type="ECO:0000256" key="4">
    <source>
        <dbReference type="ARBA" id="ARBA00044532"/>
    </source>
</evidence>
<keyword evidence="2" id="KW-0325">Glycoprotein</keyword>
<evidence type="ECO:0000256" key="5">
    <source>
        <dbReference type="ARBA" id="ARBA00044547"/>
    </source>
</evidence>
<comment type="similarity">
    <text evidence="1">Belongs to the CLN5 family.</text>
</comment>
<gene>
    <name evidence="15" type="ORF">SMAX5B_018277</name>
</gene>
<evidence type="ECO:0000256" key="12">
    <source>
        <dbReference type="ARBA" id="ARBA00051183"/>
    </source>
</evidence>
<evidence type="ECO:0000256" key="11">
    <source>
        <dbReference type="ARBA" id="ARBA00051022"/>
    </source>
</evidence>
<evidence type="ECO:0000256" key="3">
    <source>
        <dbReference type="ARBA" id="ARBA00044494"/>
    </source>
</evidence>
<comment type="function">
    <text evidence="8">Catalyzes the synthesis of bis(monoacylglycero)phosphate (BMP) via transacylation of 2 molecules of lysophosphatidylglycerol (LPG). BMP also known as lysobisphosphatidic acid plays a key role in the formation of intraluminal vesicles and in maintaining intracellular cholesterol homeostasis. Can use only LPG as the exclusive lysophospholipid acyl donor for base exchange and displays BMP synthase activity towards various LPGs (LPG 14:0, LPG 16:0, LPG 18:0, LPG 18:1) with a higher preference for longer chain lengths. Plays a role in influencing the retrograde trafficking of lysosomal sorting receptors SORT1 and IGF2R from the endosomes to the trans-Golgi network by controlling the recruitment of retromer complex to the endosomal membrane. Regulates the localization and activation of RAB7A which is required to recruit the retromer complex to the endosomal membrane.</text>
</comment>
<protein>
    <recommendedName>
        <fullName evidence="4">Bis(monoacylglycero)phosphate synthase CLN5</fullName>
    </recommendedName>
    <alternativeName>
        <fullName evidence="5">Ceroid-lipofuscinosis neuronal protein 5</fullName>
    </alternativeName>
    <alternativeName>
        <fullName evidence="7">Palmitoyl protein thioesterase CLN5</fullName>
    </alternativeName>
    <alternativeName>
        <fullName evidence="6">S-depalmitoylase CLN5</fullName>
    </alternativeName>
</protein>
<dbReference type="EMBL" id="CP026256">
    <property type="protein sequence ID" value="AWP13398.1"/>
    <property type="molecule type" value="Genomic_DNA"/>
</dbReference>
<dbReference type="GO" id="GO:0007040">
    <property type="term" value="P:lysosome organization"/>
    <property type="evidence" value="ECO:0007669"/>
    <property type="project" value="TreeGrafter"/>
</dbReference>
<comment type="catalytic activity">
    <reaction evidence="11">
        <text>2 1-(9Z-octadecenoyl)-sn-glycero-3-phospho-(1'-sn-glycerol) = 1-(9Z-octadecenoyl)-sn-glycero-3-phospho-(3'-(9Z-octadecenoyl)-1'-sn-glycerol) + sn-glycero-3-phospho-(1'-sn-glycerol)</text>
        <dbReference type="Rhea" id="RHEA:77599"/>
        <dbReference type="ChEBI" id="CHEBI:64717"/>
        <dbReference type="ChEBI" id="CHEBI:72828"/>
        <dbReference type="ChEBI" id="CHEBI:232637"/>
    </reaction>
    <physiologicalReaction direction="left-to-right" evidence="11">
        <dbReference type="Rhea" id="RHEA:77600"/>
    </physiologicalReaction>
</comment>
<evidence type="ECO:0000256" key="13">
    <source>
        <dbReference type="ARBA" id="ARBA00051553"/>
    </source>
</evidence>
<evidence type="ECO:0000256" key="9">
    <source>
        <dbReference type="ARBA" id="ARBA00047409"/>
    </source>
</evidence>
<reference evidence="15 16" key="1">
    <citation type="submission" date="2017-12" db="EMBL/GenBank/DDBJ databases">
        <title>Integrating genomic resources of turbot (Scophthalmus maximus) in depth evaluation of genetic and physical mapping variation across individuals.</title>
        <authorList>
            <person name="Martinez P."/>
        </authorList>
    </citation>
    <scope>NUCLEOTIDE SEQUENCE [LARGE SCALE GENOMIC DNA]</scope>
</reference>
<evidence type="ECO:0000256" key="14">
    <source>
        <dbReference type="ARBA" id="ARBA00051789"/>
    </source>
</evidence>
<comment type="catalytic activity">
    <reaction evidence="13">
        <text>2 1-acyl-sn-glycero-3-phospho-(1'-sn-glycerol) = 1-acyl-sn-glycero-3-phospho-(3'-acyl-sn-1'-glycerol) + sn-glycero-3-phospho-(1'-sn-glycerol)</text>
        <dbReference type="Rhea" id="RHEA:77619"/>
        <dbReference type="ChEBI" id="CHEBI:64717"/>
        <dbReference type="ChEBI" id="CHEBI:64840"/>
        <dbReference type="ChEBI" id="CHEBI:232628"/>
    </reaction>
    <physiologicalReaction direction="left-to-right" evidence="13">
        <dbReference type="Rhea" id="RHEA:77620"/>
    </physiologicalReaction>
</comment>
<proteinExistence type="inferred from homology"/>
<comment type="catalytic activity">
    <reaction evidence="12">
        <text>2 1-hexadecanoyl-sn-glycero-3-phospho-(1'-sn-glycerol) = 1-hexadecanoyl-sn-glycero-3-phospho-(3'-hexadecanoyl-1'-sn-glycerol) + sn-glycero-3-phospho-(1'-sn-glycerol)</text>
        <dbReference type="Rhea" id="RHEA:77607"/>
        <dbReference type="ChEBI" id="CHEBI:64717"/>
        <dbReference type="ChEBI" id="CHEBI:75158"/>
        <dbReference type="ChEBI" id="CHEBI:232639"/>
    </reaction>
    <physiologicalReaction direction="left-to-right" evidence="12">
        <dbReference type="Rhea" id="RHEA:77608"/>
    </physiologicalReaction>
</comment>
<dbReference type="AlphaFoldDB" id="A0A2U9CA93"/>
<comment type="function">
    <text evidence="3">Exhibits palmitoyl protein thioesterase (S-depalmitoylation) activity in vitro and most likely plays a role in protein S-depalmitoylation.</text>
</comment>
<dbReference type="Pfam" id="PF15014">
    <property type="entry name" value="CLN5"/>
    <property type="match status" value="1"/>
</dbReference>
<evidence type="ECO:0000256" key="6">
    <source>
        <dbReference type="ARBA" id="ARBA00044556"/>
    </source>
</evidence>
<comment type="catalytic activity">
    <reaction evidence="9">
        <text>S-hexadecanoyl-L-cysteinyl-[protein] + H2O = L-cysteinyl-[protein] + hexadecanoate + H(+)</text>
        <dbReference type="Rhea" id="RHEA:19233"/>
        <dbReference type="Rhea" id="RHEA-COMP:10131"/>
        <dbReference type="Rhea" id="RHEA-COMP:11032"/>
        <dbReference type="ChEBI" id="CHEBI:7896"/>
        <dbReference type="ChEBI" id="CHEBI:15377"/>
        <dbReference type="ChEBI" id="CHEBI:15378"/>
        <dbReference type="ChEBI" id="CHEBI:29950"/>
        <dbReference type="ChEBI" id="CHEBI:74151"/>
        <dbReference type="EC" id="3.1.2.22"/>
    </reaction>
    <physiologicalReaction direction="left-to-right" evidence="9">
        <dbReference type="Rhea" id="RHEA:19234"/>
    </physiologicalReaction>
</comment>
<sequence>MHDAIGFSSSETGANFTMEWYELFQLGNCTFPHLRPESYAPFWCNQGAACFFEGIDDSHWSQNGTLEKIGEVTGNQFNDMAQWVQDDNSTGIYYETWTVRSDPGPNATVWFESYDCSQFVHRTYRKLTELGAKLSSRSQTNYTKIYLYSGEPTYLGNDSAIFGQPALKNLAEDIRKFYHTFRPHQSFVDFTASLLEAYTQVVLDKSFYLYYNFEYWHLPMKSPYMQITYEEVPLP</sequence>
<accession>A0A2U9CA93</accession>
<keyword evidence="16" id="KW-1185">Reference proteome</keyword>
<comment type="catalytic activity">
    <reaction evidence="10">
        <text>2 1-tetradecanoyl-sn-glycero-3-phospho-(1'-sn-glycerol) = 1-tetradecanoyl-sn-glycero-3-phospho-(3'-tetradecanoyl-1'-sn-glycerol) + sn-glycero-3-phospho-(1'-sn-glycerol)</text>
        <dbReference type="Rhea" id="RHEA:77611"/>
        <dbReference type="ChEBI" id="CHEBI:64717"/>
        <dbReference type="ChEBI" id="CHEBI:72826"/>
        <dbReference type="ChEBI" id="CHEBI:232640"/>
    </reaction>
    <physiologicalReaction direction="left-to-right" evidence="10">
        <dbReference type="Rhea" id="RHEA:77612"/>
    </physiologicalReaction>
</comment>
<evidence type="ECO:0000313" key="15">
    <source>
        <dbReference type="EMBL" id="AWP13398.1"/>
    </source>
</evidence>
<comment type="catalytic activity">
    <reaction evidence="14">
        <text>2 1-octadecanoyl-sn-glycero-3-phospho-(1'-sn-glycerol) = 1-octadecanoyl-sn-glycero-3-phospho-(3'-octadecanoyl-1'-sn-glycerol) + sn-glycero-3-phospho-(1'-sn-glycerol)</text>
        <dbReference type="Rhea" id="RHEA:77603"/>
        <dbReference type="ChEBI" id="CHEBI:64717"/>
        <dbReference type="ChEBI" id="CHEBI:72827"/>
        <dbReference type="ChEBI" id="CHEBI:232638"/>
    </reaction>
    <physiologicalReaction direction="left-to-right" evidence="14">
        <dbReference type="Rhea" id="RHEA:77604"/>
    </physiologicalReaction>
</comment>
<dbReference type="GO" id="GO:0008474">
    <property type="term" value="F:palmitoyl-(protein) hydrolase activity"/>
    <property type="evidence" value="ECO:0007669"/>
    <property type="project" value="UniProtKB-EC"/>
</dbReference>
<evidence type="ECO:0000256" key="7">
    <source>
        <dbReference type="ARBA" id="ARBA00044557"/>
    </source>
</evidence>
<dbReference type="GO" id="GO:0016798">
    <property type="term" value="F:hydrolase activity, acting on glycosyl bonds"/>
    <property type="evidence" value="ECO:0007669"/>
    <property type="project" value="TreeGrafter"/>
</dbReference>
<evidence type="ECO:0000256" key="10">
    <source>
        <dbReference type="ARBA" id="ARBA00050455"/>
    </source>
</evidence>
<name>A0A2U9CA93_SCOMX</name>
<evidence type="ECO:0000313" key="16">
    <source>
        <dbReference type="Proteomes" id="UP000246464"/>
    </source>
</evidence>
<dbReference type="InterPro" id="IPR026138">
    <property type="entry name" value="CLN5"/>
</dbReference>
<dbReference type="PANTHER" id="PTHR15380:SF2">
    <property type="entry name" value="CEROID-LIPOFUSCINOSIS NEURONAL PROTEIN 5"/>
    <property type="match status" value="1"/>
</dbReference>
<evidence type="ECO:0000256" key="1">
    <source>
        <dbReference type="ARBA" id="ARBA00007028"/>
    </source>
</evidence>